<comment type="caution">
    <text evidence="1">The sequence shown here is derived from an EMBL/GenBank/DDBJ whole genome shotgun (WGS) entry which is preliminary data.</text>
</comment>
<keyword evidence="2" id="KW-1185">Reference proteome</keyword>
<evidence type="ECO:0000313" key="2">
    <source>
        <dbReference type="Proteomes" id="UP001314170"/>
    </source>
</evidence>
<accession>A0AAV1QYY1</accession>
<sequence length="62" mass="7218">MTESSGSKGEEIVVAELRILISRTGLRNRLLPYHSIEKYKNYDTKRGKGRICHRERPKDALF</sequence>
<proteinExistence type="predicted"/>
<organism evidence="1 2">
    <name type="scientific">Dovyalis caffra</name>
    <dbReference type="NCBI Taxonomy" id="77055"/>
    <lineage>
        <taxon>Eukaryota</taxon>
        <taxon>Viridiplantae</taxon>
        <taxon>Streptophyta</taxon>
        <taxon>Embryophyta</taxon>
        <taxon>Tracheophyta</taxon>
        <taxon>Spermatophyta</taxon>
        <taxon>Magnoliopsida</taxon>
        <taxon>eudicotyledons</taxon>
        <taxon>Gunneridae</taxon>
        <taxon>Pentapetalae</taxon>
        <taxon>rosids</taxon>
        <taxon>fabids</taxon>
        <taxon>Malpighiales</taxon>
        <taxon>Salicaceae</taxon>
        <taxon>Flacourtieae</taxon>
        <taxon>Dovyalis</taxon>
    </lineage>
</organism>
<evidence type="ECO:0000313" key="1">
    <source>
        <dbReference type="EMBL" id="CAK7325495.1"/>
    </source>
</evidence>
<gene>
    <name evidence="1" type="ORF">DCAF_LOCUS3173</name>
</gene>
<dbReference type="AlphaFoldDB" id="A0AAV1QYY1"/>
<reference evidence="1 2" key="1">
    <citation type="submission" date="2024-01" db="EMBL/GenBank/DDBJ databases">
        <authorList>
            <person name="Waweru B."/>
        </authorList>
    </citation>
    <scope>NUCLEOTIDE SEQUENCE [LARGE SCALE GENOMIC DNA]</scope>
</reference>
<name>A0AAV1QYY1_9ROSI</name>
<dbReference type="Proteomes" id="UP001314170">
    <property type="component" value="Unassembled WGS sequence"/>
</dbReference>
<protein>
    <submittedName>
        <fullName evidence="1">Uncharacterized protein</fullName>
    </submittedName>
</protein>
<dbReference type="EMBL" id="CAWUPB010000850">
    <property type="protein sequence ID" value="CAK7325495.1"/>
    <property type="molecule type" value="Genomic_DNA"/>
</dbReference>